<evidence type="ECO:0000313" key="2">
    <source>
        <dbReference type="EMBL" id="RLO01119.1"/>
    </source>
</evidence>
<dbReference type="Pfam" id="PF00724">
    <property type="entry name" value="Oxidored_FMN"/>
    <property type="match status" value="1"/>
</dbReference>
<proteinExistence type="predicted"/>
<sequence length="150" mass="15819">MIHAGNVIAEAGAILTSSTQDIIDAEHAKGGKIFNQIWHAGRASHPYINNGASNFVASAIAIDGKAHALLCKAGYTVPRAPTEAEIAEIVQQFVTAAKNAISVAGFDGMEVRATNRFLIDQFLRDGFNQRTNRGLQGLLGQPDGNSVGCS</sequence>
<dbReference type="EMBL" id="QUTI01037273">
    <property type="protein sequence ID" value="RLO01119.1"/>
    <property type="molecule type" value="Genomic_DNA"/>
</dbReference>
<dbReference type="GO" id="GO:0016491">
    <property type="term" value="F:oxidoreductase activity"/>
    <property type="evidence" value="ECO:0007669"/>
    <property type="project" value="InterPro"/>
</dbReference>
<dbReference type="PANTHER" id="PTHR22893:SF91">
    <property type="entry name" value="NADPH DEHYDROGENASE 2-RELATED"/>
    <property type="match status" value="1"/>
</dbReference>
<dbReference type="InterPro" id="IPR013785">
    <property type="entry name" value="Aldolase_TIM"/>
</dbReference>
<dbReference type="GO" id="GO:0010181">
    <property type="term" value="F:FMN binding"/>
    <property type="evidence" value="ECO:0007669"/>
    <property type="project" value="InterPro"/>
</dbReference>
<dbReference type="PANTHER" id="PTHR22893">
    <property type="entry name" value="NADH OXIDOREDUCTASE-RELATED"/>
    <property type="match status" value="1"/>
</dbReference>
<protein>
    <recommendedName>
        <fullName evidence="1">NADH:flavin oxidoreductase/NADH oxidase N-terminal domain-containing protein</fullName>
    </recommendedName>
</protein>
<organism evidence="2 3">
    <name type="scientific">Aphanomyces astaci</name>
    <name type="common">Crayfish plague agent</name>
    <dbReference type="NCBI Taxonomy" id="112090"/>
    <lineage>
        <taxon>Eukaryota</taxon>
        <taxon>Sar</taxon>
        <taxon>Stramenopiles</taxon>
        <taxon>Oomycota</taxon>
        <taxon>Saprolegniomycetes</taxon>
        <taxon>Saprolegniales</taxon>
        <taxon>Verrucalvaceae</taxon>
        <taxon>Aphanomyces</taxon>
    </lineage>
</organism>
<dbReference type="InterPro" id="IPR045247">
    <property type="entry name" value="Oye-like"/>
</dbReference>
<accession>A0A9X8H4T7</accession>
<dbReference type="SUPFAM" id="SSF51395">
    <property type="entry name" value="FMN-linked oxidoreductases"/>
    <property type="match status" value="1"/>
</dbReference>
<comment type="caution">
    <text evidence="2">The sequence shown here is derived from an EMBL/GenBank/DDBJ whole genome shotgun (WGS) entry which is preliminary data.</text>
</comment>
<name>A0A9X8H4T7_APHAT</name>
<evidence type="ECO:0000259" key="1">
    <source>
        <dbReference type="Pfam" id="PF00724"/>
    </source>
</evidence>
<dbReference type="InterPro" id="IPR001155">
    <property type="entry name" value="OxRdtase_FMN_N"/>
</dbReference>
<gene>
    <name evidence="2" type="ORF">DYB28_009969</name>
</gene>
<evidence type="ECO:0000313" key="3">
    <source>
        <dbReference type="Proteomes" id="UP000275652"/>
    </source>
</evidence>
<dbReference type="Proteomes" id="UP000275652">
    <property type="component" value="Unassembled WGS sequence"/>
</dbReference>
<feature type="domain" description="NADH:flavin oxidoreductase/NADH oxidase N-terminal" evidence="1">
    <location>
        <begin position="20"/>
        <end position="133"/>
    </location>
</feature>
<dbReference type="AlphaFoldDB" id="A0A9X8H4T7"/>
<reference evidence="2 3" key="1">
    <citation type="journal article" date="2018" name="J. Invertebr. Pathol.">
        <title>New genotyping method for the causative agent of crayfish plague (Aphanomyces astaci) based on whole genome data.</title>
        <authorList>
            <person name="Minardi D."/>
            <person name="Studholme D.J."/>
            <person name="van der Giezen M."/>
            <person name="Pretto T."/>
            <person name="Oidtmann B."/>
        </authorList>
    </citation>
    <scope>NUCLEOTIDE SEQUENCE [LARGE SCALE GENOMIC DNA]</scope>
    <source>
        <strain evidence="2 3">KB13</strain>
    </source>
</reference>
<dbReference type="Gene3D" id="3.20.20.70">
    <property type="entry name" value="Aldolase class I"/>
    <property type="match status" value="1"/>
</dbReference>